<proteinExistence type="predicted"/>
<accession>A0A067MBA1</accession>
<dbReference type="AlphaFoldDB" id="A0A067MBA1"/>
<sequence length="216" mass="24389">MHGGLSMAVHAVLNLSQTTTNASALIHCSGYRPPISYAVDNEWIQCQRGISSFYLRSYATRRAPLGSLGLEQGCYQYPTLEVLSTEFHRLGRGLKSAQPPTEDRRIASIAFVQACTPFLAARPFPTMTTPTRRHCVRSIRRISPSNWTLRQRAFLPVSSIRFLFPLNSFYALYISMQTNGTHLYLSLHDTFGSQCRPTPPLLDPQDEQTKIHSRRS</sequence>
<gene>
    <name evidence="2" type="ORF">BOTBODRAFT_427636</name>
</gene>
<reference evidence="3" key="1">
    <citation type="journal article" date="2014" name="Proc. Natl. Acad. Sci. U.S.A.">
        <title>Extensive sampling of basidiomycete genomes demonstrates inadequacy of the white-rot/brown-rot paradigm for wood decay fungi.</title>
        <authorList>
            <person name="Riley R."/>
            <person name="Salamov A.A."/>
            <person name="Brown D.W."/>
            <person name="Nagy L.G."/>
            <person name="Floudas D."/>
            <person name="Held B.W."/>
            <person name="Levasseur A."/>
            <person name="Lombard V."/>
            <person name="Morin E."/>
            <person name="Otillar R."/>
            <person name="Lindquist E.A."/>
            <person name="Sun H."/>
            <person name="LaButti K.M."/>
            <person name="Schmutz J."/>
            <person name="Jabbour D."/>
            <person name="Luo H."/>
            <person name="Baker S.E."/>
            <person name="Pisabarro A.G."/>
            <person name="Walton J.D."/>
            <person name="Blanchette R.A."/>
            <person name="Henrissat B."/>
            <person name="Martin F."/>
            <person name="Cullen D."/>
            <person name="Hibbett D.S."/>
            <person name="Grigoriev I.V."/>
        </authorList>
    </citation>
    <scope>NUCLEOTIDE SEQUENCE [LARGE SCALE GENOMIC DNA]</scope>
    <source>
        <strain evidence="3">FD-172 SS1</strain>
    </source>
</reference>
<dbReference type="Proteomes" id="UP000027195">
    <property type="component" value="Unassembled WGS sequence"/>
</dbReference>
<protein>
    <submittedName>
        <fullName evidence="2">Uncharacterized protein</fullName>
    </submittedName>
</protein>
<organism evidence="2 3">
    <name type="scientific">Botryobasidium botryosum (strain FD-172 SS1)</name>
    <dbReference type="NCBI Taxonomy" id="930990"/>
    <lineage>
        <taxon>Eukaryota</taxon>
        <taxon>Fungi</taxon>
        <taxon>Dikarya</taxon>
        <taxon>Basidiomycota</taxon>
        <taxon>Agaricomycotina</taxon>
        <taxon>Agaricomycetes</taxon>
        <taxon>Cantharellales</taxon>
        <taxon>Botryobasidiaceae</taxon>
        <taxon>Botryobasidium</taxon>
    </lineage>
</organism>
<keyword evidence="3" id="KW-1185">Reference proteome</keyword>
<dbReference type="InParanoid" id="A0A067MBA1"/>
<name>A0A067MBA1_BOTB1</name>
<evidence type="ECO:0000256" key="1">
    <source>
        <dbReference type="SAM" id="MobiDB-lite"/>
    </source>
</evidence>
<feature type="region of interest" description="Disordered" evidence="1">
    <location>
        <begin position="196"/>
        <end position="216"/>
    </location>
</feature>
<evidence type="ECO:0000313" key="2">
    <source>
        <dbReference type="EMBL" id="KDQ11975.1"/>
    </source>
</evidence>
<dbReference type="EMBL" id="KL198053">
    <property type="protein sequence ID" value="KDQ11975.1"/>
    <property type="molecule type" value="Genomic_DNA"/>
</dbReference>
<dbReference type="HOGENOM" id="CLU_1277446_0_0_1"/>
<evidence type="ECO:0000313" key="3">
    <source>
        <dbReference type="Proteomes" id="UP000027195"/>
    </source>
</evidence>